<feature type="region of interest" description="Disordered" evidence="1">
    <location>
        <begin position="1"/>
        <end position="31"/>
    </location>
</feature>
<keyword evidence="3" id="KW-1185">Reference proteome</keyword>
<reference evidence="3" key="1">
    <citation type="submission" date="2024-07" db="EMBL/GenBank/DDBJ databases">
        <title>Two chromosome-level genome assemblies of Korean endemic species Abeliophyllum distichum and Forsythia ovata (Oleaceae).</title>
        <authorList>
            <person name="Jang H."/>
        </authorList>
    </citation>
    <scope>NUCLEOTIDE SEQUENCE [LARGE SCALE GENOMIC DNA]</scope>
</reference>
<comment type="caution">
    <text evidence="2">The sequence shown here is derived from an EMBL/GenBank/DDBJ whole genome shotgun (WGS) entry which is preliminary data.</text>
</comment>
<dbReference type="EMBL" id="JBFOLJ010000007">
    <property type="protein sequence ID" value="KAL2521414.1"/>
    <property type="molecule type" value="Genomic_DNA"/>
</dbReference>
<evidence type="ECO:0000313" key="3">
    <source>
        <dbReference type="Proteomes" id="UP001604277"/>
    </source>
</evidence>
<evidence type="ECO:0000256" key="1">
    <source>
        <dbReference type="SAM" id="MobiDB-lite"/>
    </source>
</evidence>
<organism evidence="2 3">
    <name type="scientific">Forsythia ovata</name>
    <dbReference type="NCBI Taxonomy" id="205694"/>
    <lineage>
        <taxon>Eukaryota</taxon>
        <taxon>Viridiplantae</taxon>
        <taxon>Streptophyta</taxon>
        <taxon>Embryophyta</taxon>
        <taxon>Tracheophyta</taxon>
        <taxon>Spermatophyta</taxon>
        <taxon>Magnoliopsida</taxon>
        <taxon>eudicotyledons</taxon>
        <taxon>Gunneridae</taxon>
        <taxon>Pentapetalae</taxon>
        <taxon>asterids</taxon>
        <taxon>lamiids</taxon>
        <taxon>Lamiales</taxon>
        <taxon>Oleaceae</taxon>
        <taxon>Forsythieae</taxon>
        <taxon>Forsythia</taxon>
    </lineage>
</organism>
<dbReference type="Proteomes" id="UP001604277">
    <property type="component" value="Unassembled WGS sequence"/>
</dbReference>
<evidence type="ECO:0000313" key="2">
    <source>
        <dbReference type="EMBL" id="KAL2521414.1"/>
    </source>
</evidence>
<dbReference type="AlphaFoldDB" id="A0ABD1U8R0"/>
<name>A0ABD1U8R0_9LAMI</name>
<gene>
    <name evidence="2" type="ORF">Fot_25337</name>
</gene>
<accession>A0ABD1U8R0</accession>
<proteinExistence type="predicted"/>
<protein>
    <submittedName>
        <fullName evidence="2">Uncharacterized protein</fullName>
    </submittedName>
</protein>
<sequence length="233" mass="26222">MLEKLDAEEPIPKWERLGSKNESPMLEKLDAEEPFPKWERLGSISESPMLEKLDAEESIPKWERLGSISENRALMLEDIWIAFGGRQLEWLGFESPELVETGLPSEQENLAHLLTSPKSKRSLLPKQGRGTCTSASRPTTTYSNRMHIQASDLTASIDISVLQERLTNMINLVRMKKKFIVVADVHGGERSTQDVEQQSQIRHNSFIWVTLLVRSVTAASKASFSSRTLASSS</sequence>